<feature type="compositionally biased region" description="Basic and acidic residues" evidence="1">
    <location>
        <begin position="700"/>
        <end position="716"/>
    </location>
</feature>
<comment type="caution">
    <text evidence="2">The sequence shown here is derived from an EMBL/GenBank/DDBJ whole genome shotgun (WGS) entry which is preliminary data.</text>
</comment>
<feature type="compositionally biased region" description="Basic and acidic residues" evidence="1">
    <location>
        <begin position="152"/>
        <end position="172"/>
    </location>
</feature>
<evidence type="ECO:0000313" key="2">
    <source>
        <dbReference type="EMBL" id="KAK3267337.1"/>
    </source>
</evidence>
<feature type="compositionally biased region" description="Polar residues" evidence="1">
    <location>
        <begin position="1"/>
        <end position="46"/>
    </location>
</feature>
<evidence type="ECO:0000256" key="1">
    <source>
        <dbReference type="SAM" id="MobiDB-lite"/>
    </source>
</evidence>
<feature type="non-terminal residue" evidence="2">
    <location>
        <position position="1"/>
    </location>
</feature>
<dbReference type="AlphaFoldDB" id="A0AAE0FWJ9"/>
<accession>A0AAE0FWJ9</accession>
<dbReference type="Proteomes" id="UP001190700">
    <property type="component" value="Unassembled WGS sequence"/>
</dbReference>
<proteinExistence type="predicted"/>
<protein>
    <submittedName>
        <fullName evidence="2">Uncharacterized protein</fullName>
    </submittedName>
</protein>
<name>A0AAE0FWJ9_9CHLO</name>
<gene>
    <name evidence="2" type="ORF">CYMTET_24097</name>
</gene>
<evidence type="ECO:0000313" key="3">
    <source>
        <dbReference type="Proteomes" id="UP001190700"/>
    </source>
</evidence>
<sequence length="738" mass="81487">GLSGSGANEESLTAQTRSKPSSAPTANQVYTTYSPLKAPQTSTMAITRNHPRRTATPMETSPIPANASPVGASQGLPTVHNMESYSPSSKSESPIQSDSGLSDSQAPTSAFEPEENMEEFNTPETKLPDREEGEIPEVDLRAKLNARKSHSSRGEQPHLKKVRFEQAAEEKRKKTKPTKNQIGHAGTAGPRTGNPEGNPPSQEGQVPTKQLVEAIHRTLPDLREVTNAPQGDIPPISSTLRKIARVLGKEQKEGAKPRAVTGSDLPLRDTTPVGLPLRGLPQIKLVDLDESVKKAVKYLRYLNALLKEISGQPYVQFFDFQNTHVWLHPHGGVAHIDVAFQQQEYALLLLFHTAFKLPLRALRQPHQTFSIKQKVIPCAFVRPPWKPTVGPPSLRCLLVHGPGLRGQTIQDLADKLATEVLVNEEGRQRLGQLVDRIRKGSNRESPHDAALREVVLLEAVSREAAEQIINNPYEWGTHTEVCWLPSKALGEEATRREVAVVDYDQQLLVDHRHHMVAAITSHMTKITATTTKLCSMEDIFQLHVGTRHWPPSSYADPASLLQWKRNRGTKTVNFYARFTDKAYETLLVTGKQTVRVQAGVNEQGKHIEVPVVIEVGQWSEKGSRPSINRQPNSSGPTDHLTKAAEEAIAKVEERAVNLIQQGAAATGGATPETKELLKSINDQLSKWGEAEPVTAADLGKLHEQQEVSADTRELKRGSTTSRMPRQRGLWWTPLSAWQ</sequence>
<feature type="region of interest" description="Disordered" evidence="1">
    <location>
        <begin position="700"/>
        <end position="727"/>
    </location>
</feature>
<dbReference type="EMBL" id="LGRX02012464">
    <property type="protein sequence ID" value="KAK3267337.1"/>
    <property type="molecule type" value="Genomic_DNA"/>
</dbReference>
<organism evidence="2 3">
    <name type="scientific">Cymbomonas tetramitiformis</name>
    <dbReference type="NCBI Taxonomy" id="36881"/>
    <lineage>
        <taxon>Eukaryota</taxon>
        <taxon>Viridiplantae</taxon>
        <taxon>Chlorophyta</taxon>
        <taxon>Pyramimonadophyceae</taxon>
        <taxon>Pyramimonadales</taxon>
        <taxon>Pyramimonadaceae</taxon>
        <taxon>Cymbomonas</taxon>
    </lineage>
</organism>
<feature type="region of interest" description="Disordered" evidence="1">
    <location>
        <begin position="1"/>
        <end position="207"/>
    </location>
</feature>
<keyword evidence="3" id="KW-1185">Reference proteome</keyword>
<reference evidence="2 3" key="1">
    <citation type="journal article" date="2015" name="Genome Biol. Evol.">
        <title>Comparative Genomics of a Bacterivorous Green Alga Reveals Evolutionary Causalities and Consequences of Phago-Mixotrophic Mode of Nutrition.</title>
        <authorList>
            <person name="Burns J.A."/>
            <person name="Paasch A."/>
            <person name="Narechania A."/>
            <person name="Kim E."/>
        </authorList>
    </citation>
    <scope>NUCLEOTIDE SEQUENCE [LARGE SCALE GENOMIC DNA]</scope>
    <source>
        <strain evidence="2 3">PLY_AMNH</strain>
    </source>
</reference>
<feature type="compositionally biased region" description="Low complexity" evidence="1">
    <location>
        <begin position="84"/>
        <end position="99"/>
    </location>
</feature>